<accession>A0A7J6AW80</accession>
<name>A0A7J6AW80_AMEME</name>
<protein>
    <submittedName>
        <fullName evidence="1">Uncharacterized protein</fullName>
    </submittedName>
</protein>
<dbReference type="EMBL" id="JAAGNN010000008">
    <property type="protein sequence ID" value="KAF4086181.1"/>
    <property type="molecule type" value="Genomic_DNA"/>
</dbReference>
<dbReference type="Proteomes" id="UP000593565">
    <property type="component" value="Unassembled WGS sequence"/>
</dbReference>
<organism evidence="1 2">
    <name type="scientific">Ameiurus melas</name>
    <name type="common">Black bullhead</name>
    <name type="synonym">Silurus melas</name>
    <dbReference type="NCBI Taxonomy" id="219545"/>
    <lineage>
        <taxon>Eukaryota</taxon>
        <taxon>Metazoa</taxon>
        <taxon>Chordata</taxon>
        <taxon>Craniata</taxon>
        <taxon>Vertebrata</taxon>
        <taxon>Euteleostomi</taxon>
        <taxon>Actinopterygii</taxon>
        <taxon>Neopterygii</taxon>
        <taxon>Teleostei</taxon>
        <taxon>Ostariophysi</taxon>
        <taxon>Siluriformes</taxon>
        <taxon>Ictaluridae</taxon>
        <taxon>Ameiurus</taxon>
    </lineage>
</organism>
<reference evidence="1 2" key="1">
    <citation type="submission" date="2020-02" db="EMBL/GenBank/DDBJ databases">
        <title>A chromosome-scale genome assembly of the black bullhead catfish (Ameiurus melas).</title>
        <authorList>
            <person name="Wen M."/>
            <person name="Zham M."/>
            <person name="Cabau C."/>
            <person name="Klopp C."/>
            <person name="Donnadieu C."/>
            <person name="Roques C."/>
            <person name="Bouchez O."/>
            <person name="Lampietro C."/>
            <person name="Jouanno E."/>
            <person name="Herpin A."/>
            <person name="Louis A."/>
            <person name="Berthelot C."/>
            <person name="Parey E."/>
            <person name="Roest-Crollius H."/>
            <person name="Braasch I."/>
            <person name="Postlethwait J."/>
            <person name="Robinson-Rechavi M."/>
            <person name="Echchiki A."/>
            <person name="Begum T."/>
            <person name="Montfort J."/>
            <person name="Schartl M."/>
            <person name="Bobe J."/>
            <person name="Guiguen Y."/>
        </authorList>
    </citation>
    <scope>NUCLEOTIDE SEQUENCE [LARGE SCALE GENOMIC DNA]</scope>
    <source>
        <strain evidence="1">M_S1</strain>
        <tissue evidence="1">Blood</tissue>
    </source>
</reference>
<sequence length="93" mass="10728">GRGPSLWLIQVFISESREKQEQVGQRAHDCQKNHDHRQIFRAADGAHLYNSVNLDTHEQNHETKTHTNVPDFTNICAYGTVICLTYMHVLVTR</sequence>
<dbReference type="AlphaFoldDB" id="A0A7J6AW80"/>
<comment type="caution">
    <text evidence="1">The sequence shown here is derived from an EMBL/GenBank/DDBJ whole genome shotgun (WGS) entry which is preliminary data.</text>
</comment>
<keyword evidence="2" id="KW-1185">Reference proteome</keyword>
<proteinExistence type="predicted"/>
<feature type="non-terminal residue" evidence="1">
    <location>
        <position position="93"/>
    </location>
</feature>
<evidence type="ECO:0000313" key="2">
    <source>
        <dbReference type="Proteomes" id="UP000593565"/>
    </source>
</evidence>
<gene>
    <name evidence="1" type="ORF">AMELA_G00103230</name>
</gene>
<evidence type="ECO:0000313" key="1">
    <source>
        <dbReference type="EMBL" id="KAF4086181.1"/>
    </source>
</evidence>